<dbReference type="Proteomes" id="UP000215914">
    <property type="component" value="Unassembled WGS sequence"/>
</dbReference>
<sequence length="524" mass="56536">MDSSDTGDSDTTGPRPIVSDDLESSEREVHTSDVTSTDEDDFQPFALPDGADELADGPLAGDLPLVEIPAPIPLAVYPAYDLLLDADADGDVDLFDDELLEDDDEGEALLAAGDLLLIADAPAEESLAHSPVPDSLESVASAPSHTQSAQHFSHGSDPDRASSVAPALSFAFDHDVEEDSDPVFPPAFDPDQEIEFIHLDQPMVDPVDPVDPAFADDADFDMEFVDPEPAMALEPVVAPDPVLEHDPIHAGIPIDPVIADPPIDDHPVDAPLLEGDHVVAADPVDAPLIDAPIDPVVAPLPDPVPLEPEHALFATHIDSRYAHTQNGWIPADDEIPPIPPPATDTRHVDTSFSFPQFTPPARPGEGSSAHPFGHVPVSIPVIPPSSTAIPPVPPFSVPPFDPASEPFLWSSLPVMPPTDPYHPFHMGYSIEDVLMSFVVQHEAHTRRIQELEKAQPPPCQCQGQTHPTSSQHPRPLPPDYAARLSALEQQVASWLRTQRAMEEGWLQLRRLFYTHFPPPPPPSV</sequence>
<evidence type="ECO:0000313" key="2">
    <source>
        <dbReference type="EMBL" id="KAF5806280.1"/>
    </source>
</evidence>
<evidence type="ECO:0000256" key="1">
    <source>
        <dbReference type="SAM" id="MobiDB-lite"/>
    </source>
</evidence>
<evidence type="ECO:0000313" key="3">
    <source>
        <dbReference type="Proteomes" id="UP000215914"/>
    </source>
</evidence>
<feature type="region of interest" description="Disordered" evidence="1">
    <location>
        <begin position="1"/>
        <end position="60"/>
    </location>
</feature>
<keyword evidence="3" id="KW-1185">Reference proteome</keyword>
<feature type="region of interest" description="Disordered" evidence="1">
    <location>
        <begin position="449"/>
        <end position="478"/>
    </location>
</feature>
<feature type="compositionally biased region" description="Polar residues" evidence="1">
    <location>
        <begin position="461"/>
        <end position="472"/>
    </location>
</feature>
<feature type="region of interest" description="Disordered" evidence="1">
    <location>
        <begin position="128"/>
        <end position="163"/>
    </location>
</feature>
<name>A0A9K3J0G7_HELAN</name>
<comment type="caution">
    <text evidence="2">The sequence shown here is derived from an EMBL/GenBank/DDBJ whole genome shotgun (WGS) entry which is preliminary data.</text>
</comment>
<accession>A0A9K3J0G7</accession>
<dbReference type="EMBL" id="MNCJ02000320">
    <property type="protein sequence ID" value="KAF5806280.1"/>
    <property type="molecule type" value="Genomic_DNA"/>
</dbReference>
<reference evidence="2" key="1">
    <citation type="journal article" date="2017" name="Nature">
        <title>The sunflower genome provides insights into oil metabolism, flowering and Asterid evolution.</title>
        <authorList>
            <person name="Badouin H."/>
            <person name="Gouzy J."/>
            <person name="Grassa C.J."/>
            <person name="Murat F."/>
            <person name="Staton S.E."/>
            <person name="Cottret L."/>
            <person name="Lelandais-Briere C."/>
            <person name="Owens G.L."/>
            <person name="Carrere S."/>
            <person name="Mayjonade B."/>
            <person name="Legrand L."/>
            <person name="Gill N."/>
            <person name="Kane N.C."/>
            <person name="Bowers J.E."/>
            <person name="Hubner S."/>
            <person name="Bellec A."/>
            <person name="Berard A."/>
            <person name="Berges H."/>
            <person name="Blanchet N."/>
            <person name="Boniface M.C."/>
            <person name="Brunel D."/>
            <person name="Catrice O."/>
            <person name="Chaidir N."/>
            <person name="Claudel C."/>
            <person name="Donnadieu C."/>
            <person name="Faraut T."/>
            <person name="Fievet G."/>
            <person name="Helmstetter N."/>
            <person name="King M."/>
            <person name="Knapp S.J."/>
            <person name="Lai Z."/>
            <person name="Le Paslier M.C."/>
            <person name="Lippi Y."/>
            <person name="Lorenzon L."/>
            <person name="Mandel J.R."/>
            <person name="Marage G."/>
            <person name="Marchand G."/>
            <person name="Marquand E."/>
            <person name="Bret-Mestries E."/>
            <person name="Morien E."/>
            <person name="Nambeesan S."/>
            <person name="Nguyen T."/>
            <person name="Pegot-Espagnet P."/>
            <person name="Pouilly N."/>
            <person name="Raftis F."/>
            <person name="Sallet E."/>
            <person name="Schiex T."/>
            <person name="Thomas J."/>
            <person name="Vandecasteele C."/>
            <person name="Vares D."/>
            <person name="Vear F."/>
            <person name="Vautrin S."/>
            <person name="Crespi M."/>
            <person name="Mangin B."/>
            <person name="Burke J.M."/>
            <person name="Salse J."/>
            <person name="Munos S."/>
            <person name="Vincourt P."/>
            <person name="Rieseberg L.H."/>
            <person name="Langlade N.B."/>
        </authorList>
    </citation>
    <scope>NUCLEOTIDE SEQUENCE</scope>
    <source>
        <tissue evidence="2">Leaves</tissue>
    </source>
</reference>
<dbReference type="AlphaFoldDB" id="A0A9K3J0G7"/>
<reference evidence="2" key="2">
    <citation type="submission" date="2020-06" db="EMBL/GenBank/DDBJ databases">
        <title>Helianthus annuus Genome sequencing and assembly Release 2.</title>
        <authorList>
            <person name="Gouzy J."/>
            <person name="Langlade N."/>
            <person name="Munos S."/>
        </authorList>
    </citation>
    <scope>NUCLEOTIDE SEQUENCE</scope>
    <source>
        <tissue evidence="2">Leaves</tissue>
    </source>
</reference>
<gene>
    <name evidence="2" type="ORF">HanXRQr2_Chr05g0219501</name>
</gene>
<organism evidence="2 3">
    <name type="scientific">Helianthus annuus</name>
    <name type="common">Common sunflower</name>
    <dbReference type="NCBI Taxonomy" id="4232"/>
    <lineage>
        <taxon>Eukaryota</taxon>
        <taxon>Viridiplantae</taxon>
        <taxon>Streptophyta</taxon>
        <taxon>Embryophyta</taxon>
        <taxon>Tracheophyta</taxon>
        <taxon>Spermatophyta</taxon>
        <taxon>Magnoliopsida</taxon>
        <taxon>eudicotyledons</taxon>
        <taxon>Gunneridae</taxon>
        <taxon>Pentapetalae</taxon>
        <taxon>asterids</taxon>
        <taxon>campanulids</taxon>
        <taxon>Asterales</taxon>
        <taxon>Asteraceae</taxon>
        <taxon>Asteroideae</taxon>
        <taxon>Heliantheae alliance</taxon>
        <taxon>Heliantheae</taxon>
        <taxon>Helianthus</taxon>
    </lineage>
</organism>
<protein>
    <submittedName>
        <fullName evidence="2">Uncharacterized protein</fullName>
    </submittedName>
</protein>
<proteinExistence type="predicted"/>
<feature type="compositionally biased region" description="Polar residues" evidence="1">
    <location>
        <begin position="141"/>
        <end position="153"/>
    </location>
</feature>
<dbReference type="Gramene" id="mRNA:HanXRQr2_Chr05g0219501">
    <property type="protein sequence ID" value="CDS:HanXRQr2_Chr05g0219501.1"/>
    <property type="gene ID" value="HanXRQr2_Chr05g0219501"/>
</dbReference>